<evidence type="ECO:0000256" key="5">
    <source>
        <dbReference type="ARBA" id="ARBA00023284"/>
    </source>
</evidence>
<dbReference type="InterPro" id="IPR023753">
    <property type="entry name" value="FAD/NAD-binding_dom"/>
</dbReference>
<dbReference type="EMBL" id="PFAM01000007">
    <property type="protein sequence ID" value="PIT96341.1"/>
    <property type="molecule type" value="Genomic_DNA"/>
</dbReference>
<keyword evidence="3" id="KW-0560">Oxidoreductase</keyword>
<dbReference type="Gene3D" id="3.50.50.60">
    <property type="entry name" value="FAD/NAD(P)-binding domain"/>
    <property type="match status" value="2"/>
</dbReference>
<dbReference type="Pfam" id="PF07992">
    <property type="entry name" value="Pyr_redox_2"/>
    <property type="match status" value="1"/>
</dbReference>
<dbReference type="PANTHER" id="PTHR48105">
    <property type="entry name" value="THIOREDOXIN REDUCTASE 1-RELATED-RELATED"/>
    <property type="match status" value="1"/>
</dbReference>
<dbReference type="InterPro" id="IPR050097">
    <property type="entry name" value="Ferredoxin-NADP_redctase_2"/>
</dbReference>
<dbReference type="AlphaFoldDB" id="A0A2M6WUE6"/>
<reference evidence="8" key="1">
    <citation type="submission" date="2017-09" db="EMBL/GenBank/DDBJ databases">
        <title>Depth-based differentiation of microbial function through sediment-hosted aquifers and enrichment of novel symbionts in the deep terrestrial subsurface.</title>
        <authorList>
            <person name="Probst A.J."/>
            <person name="Ladd B."/>
            <person name="Jarett J.K."/>
            <person name="Geller-Mcgrath D.E."/>
            <person name="Sieber C.M.K."/>
            <person name="Emerson J.B."/>
            <person name="Anantharaman K."/>
            <person name="Thomas B.C."/>
            <person name="Malmstrom R."/>
            <person name="Stieglmeier M."/>
            <person name="Klingl A."/>
            <person name="Woyke T."/>
            <person name="Ryan C.M."/>
            <person name="Banfield J.F."/>
        </authorList>
    </citation>
    <scope>NUCLEOTIDE SEQUENCE [LARGE SCALE GENOMIC DNA]</scope>
</reference>
<feature type="domain" description="FAD/NAD(P)-binding" evidence="6">
    <location>
        <begin position="4"/>
        <end position="292"/>
    </location>
</feature>
<dbReference type="Proteomes" id="UP000228533">
    <property type="component" value="Unassembled WGS sequence"/>
</dbReference>
<dbReference type="PRINTS" id="PR00368">
    <property type="entry name" value="FADPNR"/>
</dbReference>
<dbReference type="InterPro" id="IPR036188">
    <property type="entry name" value="FAD/NAD-bd_sf"/>
</dbReference>
<evidence type="ECO:0000313" key="8">
    <source>
        <dbReference type="Proteomes" id="UP000228533"/>
    </source>
</evidence>
<dbReference type="InterPro" id="IPR008255">
    <property type="entry name" value="Pyr_nucl-diS_OxRdtase_2_AS"/>
</dbReference>
<sequence length="306" mass="33033">MQNYDLLILGAGPAGLSAAVYALRYNLNTAILGGVPGGLMMETHKICNWPGEKEITGFELSTKMKEQAESLGCHFIYDQATGLTKNDSGWQIATQSGETYQAKVIIYSLGTEHRHLGLPVEEKFKGKGVSYCATCDAMFYKGKATAVIGGGNSAMTAALYLADLCPKVYLITRGPKLKGEVAWMNDVVKKNNIIHITETQVVDLLGETKLEKIVLDKAFEDSKELVIEGLFVEIGLNPRTELFKQIGGEVNEINQIKVNADMSTNLLGMLAAGDATNGSNGFRQIVTAVSEGAIAADTAYKLLSRQ</sequence>
<accession>A0A2M6WUE6</accession>
<evidence type="ECO:0000256" key="4">
    <source>
        <dbReference type="ARBA" id="ARBA00023157"/>
    </source>
</evidence>
<dbReference type="PRINTS" id="PR00469">
    <property type="entry name" value="PNDRDTASEII"/>
</dbReference>
<evidence type="ECO:0000256" key="3">
    <source>
        <dbReference type="ARBA" id="ARBA00023002"/>
    </source>
</evidence>
<organism evidence="7 8">
    <name type="scientific">Candidatus Falkowbacteria bacterium CG10_big_fil_rev_8_21_14_0_10_37_14</name>
    <dbReference type="NCBI Taxonomy" id="1974561"/>
    <lineage>
        <taxon>Bacteria</taxon>
        <taxon>Candidatus Falkowiibacteriota</taxon>
    </lineage>
</organism>
<dbReference type="SUPFAM" id="SSF51905">
    <property type="entry name" value="FAD/NAD(P)-binding domain"/>
    <property type="match status" value="1"/>
</dbReference>
<proteinExistence type="predicted"/>
<evidence type="ECO:0000313" key="7">
    <source>
        <dbReference type="EMBL" id="PIT96341.1"/>
    </source>
</evidence>
<dbReference type="GO" id="GO:0016668">
    <property type="term" value="F:oxidoreductase activity, acting on a sulfur group of donors, NAD(P) as acceptor"/>
    <property type="evidence" value="ECO:0007669"/>
    <property type="project" value="UniProtKB-ARBA"/>
</dbReference>
<dbReference type="PROSITE" id="PS00573">
    <property type="entry name" value="PYRIDINE_REDOX_2"/>
    <property type="match status" value="1"/>
</dbReference>
<protein>
    <recommendedName>
        <fullName evidence="6">FAD/NAD(P)-binding domain-containing protein</fullName>
    </recommendedName>
</protein>
<keyword evidence="2" id="KW-0274">FAD</keyword>
<evidence type="ECO:0000256" key="2">
    <source>
        <dbReference type="ARBA" id="ARBA00022827"/>
    </source>
</evidence>
<evidence type="ECO:0000256" key="1">
    <source>
        <dbReference type="ARBA" id="ARBA00022630"/>
    </source>
</evidence>
<keyword evidence="1" id="KW-0285">Flavoprotein</keyword>
<comment type="caution">
    <text evidence="7">The sequence shown here is derived from an EMBL/GenBank/DDBJ whole genome shotgun (WGS) entry which is preliminary data.</text>
</comment>
<name>A0A2M6WUE6_9BACT</name>
<gene>
    <name evidence="7" type="ORF">COT94_00920</name>
</gene>
<evidence type="ECO:0000259" key="6">
    <source>
        <dbReference type="Pfam" id="PF07992"/>
    </source>
</evidence>
<keyword evidence="5" id="KW-0676">Redox-active center</keyword>
<keyword evidence="4" id="KW-1015">Disulfide bond</keyword>